<feature type="domain" description="Glyoxalase-like" evidence="1">
    <location>
        <begin position="16"/>
        <end position="183"/>
    </location>
</feature>
<reference evidence="2 3" key="1">
    <citation type="submission" date="2022-04" db="EMBL/GenBank/DDBJ databases">
        <title>Roseobacter sp. WL0113 is a bacterium isolated from neritic sediment.</title>
        <authorList>
            <person name="Wang L."/>
            <person name="He W."/>
            <person name="Zhang D.-F."/>
        </authorList>
    </citation>
    <scope>NUCLEOTIDE SEQUENCE [LARGE SCALE GENOMIC DNA]</scope>
    <source>
        <strain evidence="2 3">WL0113</strain>
    </source>
</reference>
<name>A0ABT3BH89_9RHOB</name>
<accession>A0ABT3BH89</accession>
<comment type="caution">
    <text evidence="2">The sequence shown here is derived from an EMBL/GenBank/DDBJ whole genome shotgun (WGS) entry which is preliminary data.</text>
</comment>
<dbReference type="Pfam" id="PF13468">
    <property type="entry name" value="Glyoxalase_3"/>
    <property type="match status" value="1"/>
</dbReference>
<dbReference type="Gene3D" id="3.10.180.10">
    <property type="entry name" value="2,3-Dihydroxybiphenyl 1,2-Dioxygenase, domain 1"/>
    <property type="match status" value="1"/>
</dbReference>
<proteinExistence type="predicted"/>
<dbReference type="RefSeq" id="WP_263845269.1">
    <property type="nucleotide sequence ID" value="NZ_JALIEB010000011.1"/>
</dbReference>
<dbReference type="InterPro" id="IPR025870">
    <property type="entry name" value="Glyoxalase-like_dom"/>
</dbReference>
<dbReference type="EMBL" id="JALIEB010000011">
    <property type="protein sequence ID" value="MCV3272950.1"/>
    <property type="molecule type" value="Genomic_DNA"/>
</dbReference>
<keyword evidence="3" id="KW-1185">Reference proteome</keyword>
<dbReference type="Proteomes" id="UP001208690">
    <property type="component" value="Unassembled WGS sequence"/>
</dbReference>
<organism evidence="2 3">
    <name type="scientific">Roseobacter sinensis</name>
    <dbReference type="NCBI Taxonomy" id="2931391"/>
    <lineage>
        <taxon>Bacteria</taxon>
        <taxon>Pseudomonadati</taxon>
        <taxon>Pseudomonadota</taxon>
        <taxon>Alphaproteobacteria</taxon>
        <taxon>Rhodobacterales</taxon>
        <taxon>Roseobacteraceae</taxon>
        <taxon>Roseobacter</taxon>
    </lineage>
</organism>
<evidence type="ECO:0000313" key="3">
    <source>
        <dbReference type="Proteomes" id="UP001208690"/>
    </source>
</evidence>
<sequence>MPDFTPADGTGAEMRLDHLAVAGETLEQAQARVEEALGVPMQPGGEHAVFHTHNALLGLEDGLYLEAIAVNPAAPAPERARWFDLDRFRGSARLTNWICQVSDLPMALGDLPAGMGQPVALRRAALRWRMAVPESGGLPFDNCAPALIQWDTPIHPAQMLEPRGVRLRRLTVQHPEADALRALFGSRLQDDRLYFDAGAPALVADFETPHGPRTLSS</sequence>
<evidence type="ECO:0000259" key="1">
    <source>
        <dbReference type="Pfam" id="PF13468"/>
    </source>
</evidence>
<evidence type="ECO:0000313" key="2">
    <source>
        <dbReference type="EMBL" id="MCV3272950.1"/>
    </source>
</evidence>
<gene>
    <name evidence="2" type="ORF">MUB52_16065</name>
</gene>
<dbReference type="InterPro" id="IPR029068">
    <property type="entry name" value="Glyas_Bleomycin-R_OHBP_Dase"/>
</dbReference>
<protein>
    <submittedName>
        <fullName evidence="2">VOC family protein</fullName>
    </submittedName>
</protein>